<feature type="compositionally biased region" description="Polar residues" evidence="1">
    <location>
        <begin position="82"/>
        <end position="92"/>
    </location>
</feature>
<evidence type="ECO:0000313" key="2">
    <source>
        <dbReference type="EMBL" id="VDN27826.1"/>
    </source>
</evidence>
<protein>
    <submittedName>
        <fullName evidence="2">Uncharacterized protein</fullName>
    </submittedName>
</protein>
<name>A0A3P7QAX3_DIBLA</name>
<feature type="region of interest" description="Disordered" evidence="1">
    <location>
        <begin position="77"/>
        <end position="102"/>
    </location>
</feature>
<keyword evidence="3" id="KW-1185">Reference proteome</keyword>
<reference evidence="2 3" key="1">
    <citation type="submission" date="2018-11" db="EMBL/GenBank/DDBJ databases">
        <authorList>
            <consortium name="Pathogen Informatics"/>
        </authorList>
    </citation>
    <scope>NUCLEOTIDE SEQUENCE [LARGE SCALE GENOMIC DNA]</scope>
</reference>
<proteinExistence type="predicted"/>
<organism evidence="2 3">
    <name type="scientific">Dibothriocephalus latus</name>
    <name type="common">Fish tapeworm</name>
    <name type="synonym">Diphyllobothrium latum</name>
    <dbReference type="NCBI Taxonomy" id="60516"/>
    <lineage>
        <taxon>Eukaryota</taxon>
        <taxon>Metazoa</taxon>
        <taxon>Spiralia</taxon>
        <taxon>Lophotrochozoa</taxon>
        <taxon>Platyhelminthes</taxon>
        <taxon>Cestoda</taxon>
        <taxon>Eucestoda</taxon>
        <taxon>Diphyllobothriidea</taxon>
        <taxon>Diphyllobothriidae</taxon>
        <taxon>Dibothriocephalus</taxon>
    </lineage>
</organism>
<dbReference type="AlphaFoldDB" id="A0A3P7QAX3"/>
<evidence type="ECO:0000256" key="1">
    <source>
        <dbReference type="SAM" id="MobiDB-lite"/>
    </source>
</evidence>
<sequence length="128" mass="13549">MTFGAVVEQKSASWSTGESAAPKTMRYGGSSPVLPPFPTPPPPVCTSPEDAIVIVCSNLLVHLVDFIEIDDRTHTHMEQKSASRSTGESAAPTTMHDCGSSPVLPLLPTPPPVCTSGRMRHVRSLVAV</sequence>
<dbReference type="EMBL" id="UYRU01077177">
    <property type="protein sequence ID" value="VDN27826.1"/>
    <property type="molecule type" value="Genomic_DNA"/>
</dbReference>
<dbReference type="Proteomes" id="UP000281553">
    <property type="component" value="Unassembled WGS sequence"/>
</dbReference>
<evidence type="ECO:0000313" key="3">
    <source>
        <dbReference type="Proteomes" id="UP000281553"/>
    </source>
</evidence>
<accession>A0A3P7QAX3</accession>
<gene>
    <name evidence="2" type="ORF">DILT_LOCUS15073</name>
</gene>
<feature type="region of interest" description="Disordered" evidence="1">
    <location>
        <begin position="1"/>
        <end position="27"/>
    </location>
</feature>